<dbReference type="InterPro" id="IPR023395">
    <property type="entry name" value="MCP_dom_sf"/>
</dbReference>
<feature type="repeat" description="Solcar" evidence="9">
    <location>
        <begin position="229"/>
        <end position="312"/>
    </location>
</feature>
<evidence type="ECO:0000256" key="3">
    <source>
        <dbReference type="ARBA" id="ARBA00022448"/>
    </source>
</evidence>
<dbReference type="InterPro" id="IPR050567">
    <property type="entry name" value="Mitochondrial_Carrier"/>
</dbReference>
<keyword evidence="12" id="KW-1185">Reference proteome</keyword>
<dbReference type="Proteomes" id="UP001187531">
    <property type="component" value="Unassembled WGS sequence"/>
</dbReference>
<comment type="similarity">
    <text evidence="2 10">Belongs to the mitochondrial carrier (TC 2.A.29) family.</text>
</comment>
<keyword evidence="7" id="KW-0496">Mitochondrion</keyword>
<dbReference type="EMBL" id="JAVRJZ010000002">
    <property type="protein sequence ID" value="KAK2725923.1"/>
    <property type="molecule type" value="Genomic_DNA"/>
</dbReference>
<dbReference type="SUPFAM" id="SSF103506">
    <property type="entry name" value="Mitochondrial carrier"/>
    <property type="match status" value="1"/>
</dbReference>
<comment type="caution">
    <text evidence="11">The sequence shown here is derived from an EMBL/GenBank/DDBJ whole genome shotgun (WGS) entry which is preliminary data.</text>
</comment>
<evidence type="ECO:0000256" key="4">
    <source>
        <dbReference type="ARBA" id="ARBA00022692"/>
    </source>
</evidence>
<name>A0AA88LC38_ARTSF</name>
<keyword evidence="6" id="KW-1133">Transmembrane helix</keyword>
<keyword evidence="8 9" id="KW-0472">Membrane</keyword>
<evidence type="ECO:0000256" key="7">
    <source>
        <dbReference type="ARBA" id="ARBA00023128"/>
    </source>
</evidence>
<evidence type="ECO:0000256" key="1">
    <source>
        <dbReference type="ARBA" id="ARBA00004225"/>
    </source>
</evidence>
<evidence type="ECO:0000256" key="5">
    <source>
        <dbReference type="ARBA" id="ARBA00022737"/>
    </source>
</evidence>
<reference evidence="11" key="1">
    <citation type="submission" date="2023-07" db="EMBL/GenBank/DDBJ databases">
        <title>Chromosome-level genome assembly of Artemia franciscana.</title>
        <authorList>
            <person name="Jo E."/>
        </authorList>
    </citation>
    <scope>NUCLEOTIDE SEQUENCE</scope>
    <source>
        <tissue evidence="11">Whole body</tissue>
    </source>
</reference>
<dbReference type="InterPro" id="IPR018108">
    <property type="entry name" value="MCP_transmembrane"/>
</dbReference>
<dbReference type="FunFam" id="1.50.40.10:FF:000225">
    <property type="entry name" value="Mitochondrial ornithine transporter 1"/>
    <property type="match status" value="1"/>
</dbReference>
<evidence type="ECO:0000256" key="9">
    <source>
        <dbReference type="PROSITE-ProRule" id="PRU00282"/>
    </source>
</evidence>
<dbReference type="GO" id="GO:1990575">
    <property type="term" value="P:mitochondrial L-ornithine transmembrane transport"/>
    <property type="evidence" value="ECO:0007669"/>
    <property type="project" value="TreeGrafter"/>
</dbReference>
<evidence type="ECO:0000256" key="8">
    <source>
        <dbReference type="ARBA" id="ARBA00023136"/>
    </source>
</evidence>
<dbReference type="PANTHER" id="PTHR45624">
    <property type="entry name" value="MITOCHONDRIAL BASIC AMINO ACIDS TRANSPORTER-RELATED"/>
    <property type="match status" value="1"/>
</dbReference>
<feature type="repeat" description="Solcar" evidence="9">
    <location>
        <begin position="123"/>
        <end position="218"/>
    </location>
</feature>
<dbReference type="AlphaFoldDB" id="A0AA88LC38"/>
<evidence type="ECO:0000256" key="2">
    <source>
        <dbReference type="ARBA" id="ARBA00006375"/>
    </source>
</evidence>
<evidence type="ECO:0000313" key="11">
    <source>
        <dbReference type="EMBL" id="KAK2725923.1"/>
    </source>
</evidence>
<dbReference type="Pfam" id="PF00153">
    <property type="entry name" value="Mito_carr"/>
    <property type="match status" value="3"/>
</dbReference>
<sequence>MENTIEHIIAVIEPKHQDETVRNKGRETLVDFIAGSLGGIANVYVGQSLDTVKVKMQTFPDIHKNMVSCFVETFRKEGIRGLYAGTTPALVANIAENSVLFGFYGVCQKLVLKFTNQKRVEELNPLGNAVAGSLAAFFCSFTLCPTELVKCRLQAQMETEAMKQKDHPRVKIGPLKMTESILKTEGIRGLFHGLSATVAREMPGYFVLFGGMEVTKHLLTPPGKTKEEIGPVKTVVAGGMGGICFWTFIFPFDVVKSRMQVAGSGGGIFPVLMKIFRNEGILALYNGLGPTLVRTFPATGALILTYETTKKYMNEAIDTL</sequence>
<evidence type="ECO:0000256" key="10">
    <source>
        <dbReference type="RuleBase" id="RU000488"/>
    </source>
</evidence>
<dbReference type="GO" id="GO:0000064">
    <property type="term" value="F:L-ornithine transmembrane transporter activity"/>
    <property type="evidence" value="ECO:0007669"/>
    <property type="project" value="TreeGrafter"/>
</dbReference>
<evidence type="ECO:0008006" key="13">
    <source>
        <dbReference type="Google" id="ProtNLM"/>
    </source>
</evidence>
<dbReference type="GO" id="GO:0031966">
    <property type="term" value="C:mitochondrial membrane"/>
    <property type="evidence" value="ECO:0007669"/>
    <property type="project" value="UniProtKB-SubCell"/>
</dbReference>
<organism evidence="11 12">
    <name type="scientific">Artemia franciscana</name>
    <name type="common">Brine shrimp</name>
    <name type="synonym">Artemia sanfranciscana</name>
    <dbReference type="NCBI Taxonomy" id="6661"/>
    <lineage>
        <taxon>Eukaryota</taxon>
        <taxon>Metazoa</taxon>
        <taxon>Ecdysozoa</taxon>
        <taxon>Arthropoda</taxon>
        <taxon>Crustacea</taxon>
        <taxon>Branchiopoda</taxon>
        <taxon>Anostraca</taxon>
        <taxon>Artemiidae</taxon>
        <taxon>Artemia</taxon>
    </lineage>
</organism>
<dbReference type="Gene3D" id="1.50.40.10">
    <property type="entry name" value="Mitochondrial carrier domain"/>
    <property type="match status" value="1"/>
</dbReference>
<keyword evidence="3 10" id="KW-0813">Transport</keyword>
<keyword evidence="4 9" id="KW-0812">Transmembrane</keyword>
<protein>
    <recommendedName>
        <fullName evidence="13">Mitochondrial ornithine transporter 1</fullName>
    </recommendedName>
</protein>
<evidence type="ECO:0000256" key="6">
    <source>
        <dbReference type="ARBA" id="ARBA00022989"/>
    </source>
</evidence>
<accession>A0AA88LC38</accession>
<dbReference type="PROSITE" id="PS50920">
    <property type="entry name" value="SOLCAR"/>
    <property type="match status" value="3"/>
</dbReference>
<dbReference type="PANTHER" id="PTHR45624:SF12">
    <property type="entry name" value="MITOCHONDRIAL ORNITHINE TRANSPORTER 1"/>
    <property type="match status" value="1"/>
</dbReference>
<gene>
    <name evidence="11" type="ORF">QYM36_000410</name>
</gene>
<proteinExistence type="inferred from homology"/>
<feature type="repeat" description="Solcar" evidence="9">
    <location>
        <begin position="26"/>
        <end position="110"/>
    </location>
</feature>
<keyword evidence="5" id="KW-0677">Repeat</keyword>
<evidence type="ECO:0000313" key="12">
    <source>
        <dbReference type="Proteomes" id="UP001187531"/>
    </source>
</evidence>
<comment type="subcellular location">
    <subcellularLocation>
        <location evidence="1">Mitochondrion membrane</location>
        <topology evidence="1">Multi-pass membrane protein</topology>
    </subcellularLocation>
</comment>